<name>A0A0M6Y9L9_9HYPH</name>
<dbReference type="CDD" id="cd01679">
    <property type="entry name" value="RNR_I"/>
    <property type="match status" value="1"/>
</dbReference>
<evidence type="ECO:0000256" key="5">
    <source>
        <dbReference type="ARBA" id="ARBA00023002"/>
    </source>
</evidence>
<dbReference type="PROSITE" id="PS00089">
    <property type="entry name" value="RIBORED_LARGE"/>
    <property type="match status" value="1"/>
</dbReference>
<dbReference type="SUPFAM" id="SSF48168">
    <property type="entry name" value="R1 subunit of ribonucleotide reductase, N-terminal domain"/>
    <property type="match status" value="1"/>
</dbReference>
<dbReference type="SUPFAM" id="SSF51998">
    <property type="entry name" value="PFL-like glycyl radical enzymes"/>
    <property type="match status" value="1"/>
</dbReference>
<keyword evidence="6 10" id="KW-0215">Deoxyribonucleotide synthesis</keyword>
<dbReference type="GO" id="GO:0009263">
    <property type="term" value="P:deoxyribonucleotide biosynthetic process"/>
    <property type="evidence" value="ECO:0007669"/>
    <property type="project" value="UniProtKB-KW"/>
</dbReference>
<dbReference type="InterPro" id="IPR000788">
    <property type="entry name" value="RNR_lg_C"/>
</dbReference>
<dbReference type="UniPathway" id="UPA00326"/>
<accession>A0A0M6Y9L9</accession>
<evidence type="ECO:0000256" key="3">
    <source>
        <dbReference type="ARBA" id="ARBA00022741"/>
    </source>
</evidence>
<keyword evidence="4" id="KW-0067">ATP-binding</keyword>
<evidence type="ECO:0000313" key="12">
    <source>
        <dbReference type="EMBL" id="CTQ46795.1"/>
    </source>
</evidence>
<dbReference type="InterPro" id="IPR026459">
    <property type="entry name" value="RNR_1b_NrdE"/>
</dbReference>
<dbReference type="EC" id="1.17.4.1" evidence="10"/>
<evidence type="ECO:0000256" key="4">
    <source>
        <dbReference type="ARBA" id="ARBA00022840"/>
    </source>
</evidence>
<dbReference type="GO" id="GO:0005971">
    <property type="term" value="C:ribonucleoside-diphosphate reductase complex"/>
    <property type="evidence" value="ECO:0007669"/>
    <property type="project" value="TreeGrafter"/>
</dbReference>
<dbReference type="RefSeq" id="WP_055660872.1">
    <property type="nucleotide sequence ID" value="NZ_CXST01000004.1"/>
</dbReference>
<comment type="function">
    <text evidence="9">Provides the precursors necessary for DNA synthesis. Catalyzes the biosynthesis of deoxyribonucleotides from the corresponding ribonucleotides. R1E contains the binding sites for both substrates and allosteric effectors and carries out the actual reduction of the ribonucleotide.</text>
</comment>
<evidence type="ECO:0000256" key="6">
    <source>
        <dbReference type="ARBA" id="ARBA00023116"/>
    </source>
</evidence>
<dbReference type="Pfam" id="PF08343">
    <property type="entry name" value="RNR_N"/>
    <property type="match status" value="1"/>
</dbReference>
<evidence type="ECO:0000256" key="1">
    <source>
        <dbReference type="ARBA" id="ARBA00010406"/>
    </source>
</evidence>
<dbReference type="Proteomes" id="UP000048926">
    <property type="component" value="Unassembled WGS sequence"/>
</dbReference>
<keyword evidence="13" id="KW-1185">Reference proteome</keyword>
<dbReference type="InterPro" id="IPR008926">
    <property type="entry name" value="RNR_R1-su_N"/>
</dbReference>
<comment type="similarity">
    <text evidence="1 10">Belongs to the ribonucleoside diphosphate reductase large chain family.</text>
</comment>
<dbReference type="EMBL" id="CXST01000004">
    <property type="protein sequence ID" value="CTQ46795.1"/>
    <property type="molecule type" value="Genomic_DNA"/>
</dbReference>
<dbReference type="Pfam" id="PF02867">
    <property type="entry name" value="Ribonuc_red_lgC"/>
    <property type="match status" value="1"/>
</dbReference>
<dbReference type="Pfam" id="PF00317">
    <property type="entry name" value="Ribonuc_red_lgN"/>
    <property type="match status" value="1"/>
</dbReference>
<evidence type="ECO:0000256" key="2">
    <source>
        <dbReference type="ARBA" id="ARBA00022533"/>
    </source>
</evidence>
<keyword evidence="5 10" id="KW-0560">Oxidoreductase</keyword>
<organism evidence="12 13">
    <name type="scientific">Roseibium aggregatum</name>
    <dbReference type="NCBI Taxonomy" id="187304"/>
    <lineage>
        <taxon>Bacteria</taxon>
        <taxon>Pseudomonadati</taxon>
        <taxon>Pseudomonadota</taxon>
        <taxon>Alphaproteobacteria</taxon>
        <taxon>Hyphomicrobiales</taxon>
        <taxon>Stappiaceae</taxon>
        <taxon>Roseibium</taxon>
    </lineage>
</organism>
<feature type="domain" description="Ribonucleotide reductase large subunit" evidence="11">
    <location>
        <begin position="568"/>
        <end position="590"/>
    </location>
</feature>
<protein>
    <recommendedName>
        <fullName evidence="10">Ribonucleoside-diphosphate reductase</fullName>
        <ecNumber evidence="10">1.17.4.1</ecNumber>
    </recommendedName>
</protein>
<dbReference type="PANTHER" id="PTHR11573:SF30">
    <property type="entry name" value="RIBONUCLEOSIDE-DIPHOSPHATE REDUCTASE 2 SUBUNIT ALPHA"/>
    <property type="match status" value="1"/>
</dbReference>
<evidence type="ECO:0000256" key="9">
    <source>
        <dbReference type="ARBA" id="ARBA00056598"/>
    </source>
</evidence>
<dbReference type="InterPro" id="IPR039718">
    <property type="entry name" value="Rrm1"/>
</dbReference>
<evidence type="ECO:0000256" key="10">
    <source>
        <dbReference type="RuleBase" id="RU003410"/>
    </source>
</evidence>
<keyword evidence="3" id="KW-0547">Nucleotide-binding</keyword>
<dbReference type="InterPro" id="IPR013346">
    <property type="entry name" value="NrdE_NrdA_C"/>
</dbReference>
<dbReference type="GO" id="GO:0005524">
    <property type="term" value="F:ATP binding"/>
    <property type="evidence" value="ECO:0007669"/>
    <property type="project" value="UniProtKB-KW"/>
</dbReference>
<dbReference type="OrthoDB" id="9762933at2"/>
<dbReference type="FunFam" id="1.10.1650.20:FF:000002">
    <property type="entry name" value="Ribonucleoside-diphosphate reductase"/>
    <property type="match status" value="1"/>
</dbReference>
<gene>
    <name evidence="12" type="primary">nrdE</name>
    <name evidence="12" type="ORF">LAL4801_05254</name>
</gene>
<keyword evidence="7" id="KW-1015">Disulfide bond</keyword>
<dbReference type="GO" id="GO:0004748">
    <property type="term" value="F:ribonucleoside-diphosphate reductase activity, thioredoxin disulfide as acceptor"/>
    <property type="evidence" value="ECO:0007669"/>
    <property type="project" value="UniProtKB-EC"/>
</dbReference>
<dbReference type="PRINTS" id="PR01183">
    <property type="entry name" value="RIBORDTASEM1"/>
</dbReference>
<dbReference type="Gene3D" id="3.20.70.20">
    <property type="match status" value="1"/>
</dbReference>
<keyword evidence="2" id="KW-0021">Allosteric enzyme</keyword>
<proteinExistence type="inferred from homology"/>
<dbReference type="NCBIfam" id="TIGR02506">
    <property type="entry name" value="NrdE_NrdA"/>
    <property type="match status" value="1"/>
</dbReference>
<dbReference type="InterPro" id="IPR013554">
    <property type="entry name" value="RNR_N"/>
</dbReference>
<evidence type="ECO:0000313" key="13">
    <source>
        <dbReference type="Proteomes" id="UP000048926"/>
    </source>
</evidence>
<evidence type="ECO:0000256" key="8">
    <source>
        <dbReference type="ARBA" id="ARBA00047754"/>
    </source>
</evidence>
<evidence type="ECO:0000256" key="7">
    <source>
        <dbReference type="ARBA" id="ARBA00023157"/>
    </source>
</evidence>
<evidence type="ECO:0000259" key="11">
    <source>
        <dbReference type="PROSITE" id="PS00089"/>
    </source>
</evidence>
<comment type="catalytic activity">
    <reaction evidence="8 10">
        <text>a 2'-deoxyribonucleoside 5'-diphosphate + [thioredoxin]-disulfide + H2O = a ribonucleoside 5'-diphosphate + [thioredoxin]-dithiol</text>
        <dbReference type="Rhea" id="RHEA:23252"/>
        <dbReference type="Rhea" id="RHEA-COMP:10698"/>
        <dbReference type="Rhea" id="RHEA-COMP:10700"/>
        <dbReference type="ChEBI" id="CHEBI:15377"/>
        <dbReference type="ChEBI" id="CHEBI:29950"/>
        <dbReference type="ChEBI" id="CHEBI:50058"/>
        <dbReference type="ChEBI" id="CHEBI:57930"/>
        <dbReference type="ChEBI" id="CHEBI:73316"/>
        <dbReference type="EC" id="1.17.4.1"/>
    </reaction>
</comment>
<dbReference type="NCBIfam" id="TIGR04170">
    <property type="entry name" value="RNR_1b_NrdE"/>
    <property type="match status" value="1"/>
</dbReference>
<dbReference type="Gene3D" id="1.10.1650.20">
    <property type="match status" value="1"/>
</dbReference>
<dbReference type="AlphaFoldDB" id="A0A0M6Y9L9"/>
<reference evidence="13" key="1">
    <citation type="submission" date="2015-07" db="EMBL/GenBank/DDBJ databases">
        <authorList>
            <person name="Rodrigo-Torres Lidia"/>
            <person name="Arahal R.David."/>
        </authorList>
    </citation>
    <scope>NUCLEOTIDE SEQUENCE [LARGE SCALE GENOMIC DNA]</scope>
    <source>
        <strain evidence="13">CECT 4801</strain>
    </source>
</reference>
<sequence>METTVLDRPAAPAANLDYHALNAMLNLYDTDGKIQFDADRQAARQYFLQHVNQNTVFFHSLEEKLGYLVREGYYENEVLEQYDTVFVKAIFEAAYARKFRFPAFLGAFKYYTSYTLKTFDGKRYLERFEDRVVMVSLTLAAGDEDLAMRLMDEIISGRFQPATPTFLNAGKKQRGELISCFLLRLEDNMESIGRGINSALQLSKRGGGVALLLTNIREAGAPIKGIENQSSGVIPVMKLLEDSFSYANQLGARQGAGAVYLNAHHPDILRFLDTKRENADEKIRIKTLSLGVVIPDITFELAKEDDDMYLFSPHDVERVYEMPFSQVSVSEKYREMVDDPRIRKKKIRARSFFQTIAEIQFESGYPYVLFEDTANRANPVDGRINMSNLCSEILQVNEASEFNEDLSYSHLGTDISCNLGSLNIAKAMDGGDLGATVETAVRALTAVSDMSAIDSVPSVRRGNDESHAIGLGQMNLHGYLARERIHYGSEEGVDFTSMYFCAVAYHCVRASNALARERGRSFKGFEKSRYADGSFFDKYTEREWEPKTGRVRELFEEAGIDLPTQADWLALKKAVMAHGLYNRNLQAVPPTGSISYINNATSSIHPIVSKIEIRKEGKIGRVYYPAAYMTNDNLDYYRDAYEIGPEKIIDTYAAATEHVDQGLSLTLFFRDSATTRDVNRAQIYAWKKGIKTIYYIRLRQMALEGTEVQGCVSCSL</sequence>
<dbReference type="InterPro" id="IPR013509">
    <property type="entry name" value="RNR_lsu_N"/>
</dbReference>
<dbReference type="PANTHER" id="PTHR11573">
    <property type="entry name" value="RIBONUCLEOSIDE-DIPHOSPHATE REDUCTASE LARGE CHAIN"/>
    <property type="match status" value="1"/>
</dbReference>